<gene>
    <name evidence="1" type="ORF">L3Q82_010621</name>
</gene>
<keyword evidence="2" id="KW-1185">Reference proteome</keyword>
<dbReference type="EMBL" id="CM041542">
    <property type="protein sequence ID" value="KAI3365534.1"/>
    <property type="molecule type" value="Genomic_DNA"/>
</dbReference>
<protein>
    <submittedName>
        <fullName evidence="1">Uncharacterized protein</fullName>
    </submittedName>
</protein>
<evidence type="ECO:0000313" key="2">
    <source>
        <dbReference type="Proteomes" id="UP000831701"/>
    </source>
</evidence>
<evidence type="ECO:0000313" key="1">
    <source>
        <dbReference type="EMBL" id="KAI3365534.1"/>
    </source>
</evidence>
<feature type="non-terminal residue" evidence="1">
    <location>
        <position position="1"/>
    </location>
</feature>
<comment type="caution">
    <text evidence="1">The sequence shown here is derived from an EMBL/GenBank/DDBJ whole genome shotgun (WGS) entry which is preliminary data.</text>
</comment>
<proteinExistence type="predicted"/>
<name>A0ACB8WCR5_9TELE</name>
<accession>A0ACB8WCR5</accession>
<dbReference type="Proteomes" id="UP000831701">
    <property type="component" value="Chromosome 12"/>
</dbReference>
<organism evidence="1 2">
    <name type="scientific">Scortum barcoo</name>
    <name type="common">barcoo grunter</name>
    <dbReference type="NCBI Taxonomy" id="214431"/>
    <lineage>
        <taxon>Eukaryota</taxon>
        <taxon>Metazoa</taxon>
        <taxon>Chordata</taxon>
        <taxon>Craniata</taxon>
        <taxon>Vertebrata</taxon>
        <taxon>Euteleostomi</taxon>
        <taxon>Actinopterygii</taxon>
        <taxon>Neopterygii</taxon>
        <taxon>Teleostei</taxon>
        <taxon>Neoteleostei</taxon>
        <taxon>Acanthomorphata</taxon>
        <taxon>Eupercaria</taxon>
        <taxon>Centrarchiformes</taxon>
        <taxon>Terapontoidei</taxon>
        <taxon>Terapontidae</taxon>
        <taxon>Scortum</taxon>
    </lineage>
</organism>
<reference evidence="1" key="1">
    <citation type="submission" date="2022-04" db="EMBL/GenBank/DDBJ databases">
        <title>Jade perch genome.</title>
        <authorList>
            <person name="Chao B."/>
        </authorList>
    </citation>
    <scope>NUCLEOTIDE SEQUENCE</scope>
    <source>
        <strain evidence="1">CB-2022</strain>
    </source>
</reference>
<sequence>RPEPEQSKNLEPVKMSDPDASSPADPPLPLTSPRTPLQLSFPFLREGSRVWERERKPPQPGELPSPLPTKRTRTYSATVRAKSGPVFKGVCINFSRSQGHGFIRPSRGGEDIFVHISDIEGEYVPMEGDEVTYKVCPIPPKNQKIQAVDVVITHLNPGTKHETWSDALPTWCQYRAKFSAPLATESLMREKHSSLLQGLQFNLTANFSGFETNFYRHRGCQTSACEGVDELKSLMRSNTLGCSVLGPTCTYATFQIVEYINSLDAESNFSQNITRTVLRKPEELKKELTSRNRTSNLFIMCGSPMDLVEAKNGTREADSSEILFVLIDLFNDEYYTNTSSMQAMKNVLVVTMPNTRNYTINTDLKNSNNTMNDYMAAYHDSVLLVGRVMREMNKNNQSEIQQMEFVNAAYFRNTSFDGCAGYYKLDVHGDRDVNLSVIYTTTDNKYRTLFTFDTEHNKTKVVETDPSYIWGTRLPDFKPDEGLEFHDILVIVLAVTVVVVATIAFIFYRQNRRDRLLRKRWSHIPSAYITPLEKNKLNFISLKIDDESENMKLQVRRAFYDKKIVILKELKHSDGNFHETQRIELNALRQIDYYNLTKFYGTVKFDQGVFGVFEYGERGSLRYVLNDKVSFPEEAFMDWEFKISVMYDIAKGMSYLHASDIQVHGRLKSTNCVVDNRMVVKITDFGCNSFLSPGRDLWTAPEHLRKQGTSQKGDVYSFAIIAHEIVLRESTFYTESCSDRAEKLSKVIMSYFRPDLNFDMASEKEIEVYMLIKSCWDEDPEKRPDFKKVENCLGKIISKIHNQDNESYMDNMIRRLQMYSRNLEHLVEERTVLYKAERDRADRLNFMLLPRPVVKSLKETGVVEPELYEEVTIYFSDIVGFTTLCQYSTPMEVVDMLNDIYKGFDGIVDHHDVYKVMMRVRLNRLAERQRDDTDVIISSIYPQVETIGDAYMVASGLPRRNGNRHAVDICRMALDILAFMGTFQLRHLPGIPVWIRIGVHSGPCAAGVVGIKMPRYCLFGDTVNTTSRMESTGHPLRIHVSEPTINILQRTDCKFEYEMRGETYLKGKGMETTYWLTGETGEDYNLPTPPTTENVQRLQQDLAHMILMCLERRSRGSVRRKRPLSSQSTEDDKDQESEVESENGHPEYLYLATVDNTLSTFL</sequence>